<dbReference type="SUPFAM" id="SSF81891">
    <property type="entry name" value="Poly A polymerase C-terminal region-like"/>
    <property type="match status" value="1"/>
</dbReference>
<evidence type="ECO:0000313" key="12">
    <source>
        <dbReference type="Proteomes" id="UP000319322"/>
    </source>
</evidence>
<feature type="domain" description="Poly A polymerase head" evidence="9">
    <location>
        <begin position="30"/>
        <end position="155"/>
    </location>
</feature>
<dbReference type="Pfam" id="PF12627">
    <property type="entry name" value="PolyA_pol_RNAbd"/>
    <property type="match status" value="1"/>
</dbReference>
<dbReference type="GO" id="GO:0000049">
    <property type="term" value="F:tRNA binding"/>
    <property type="evidence" value="ECO:0007669"/>
    <property type="project" value="TreeGrafter"/>
</dbReference>
<evidence type="ECO:0000259" key="10">
    <source>
        <dbReference type="Pfam" id="PF12627"/>
    </source>
</evidence>
<keyword evidence="2 8" id="KW-0808">Transferase</keyword>
<accession>A0A553UK42</accession>
<dbReference type="RefSeq" id="WP_120948700.1">
    <property type="nucleotide sequence ID" value="NZ_QXQP01000028.1"/>
</dbReference>
<organism evidence="11 12">
    <name type="scientific">Helicobacter mehlei</name>
    <dbReference type="NCBI Taxonomy" id="2316080"/>
    <lineage>
        <taxon>Bacteria</taxon>
        <taxon>Pseudomonadati</taxon>
        <taxon>Campylobacterota</taxon>
        <taxon>Epsilonproteobacteria</taxon>
        <taxon>Campylobacterales</taxon>
        <taxon>Helicobacteraceae</taxon>
        <taxon>Helicobacter</taxon>
    </lineage>
</organism>
<gene>
    <name evidence="11" type="ORF">FNE76_07295</name>
</gene>
<dbReference type="PANTHER" id="PTHR46173:SF1">
    <property type="entry name" value="CCA TRNA NUCLEOTIDYLTRANSFERASE 1, MITOCHONDRIAL"/>
    <property type="match status" value="1"/>
</dbReference>
<reference evidence="11 12" key="1">
    <citation type="submission" date="2019-07" db="EMBL/GenBank/DDBJ databases">
        <title>Helicobacter labacensis sp. nov., Helicobacter mehlei sp. nov. and Helicobacter vulpis sp. nov., isolated from gastric mucosa of red fox (Vulpis vulpis).</title>
        <authorList>
            <person name="Kusar D."/>
            <person name="Gruntar I."/>
            <person name="Pate M."/>
            <person name="Zajc U."/>
            <person name="Ocepek M."/>
        </authorList>
    </citation>
    <scope>NUCLEOTIDE SEQUENCE [LARGE SCALE GENOMIC DNA]</scope>
    <source>
        <strain evidence="11 12">L8b</strain>
    </source>
</reference>
<dbReference type="CDD" id="cd05398">
    <property type="entry name" value="NT_ClassII-CCAase"/>
    <property type="match status" value="1"/>
</dbReference>
<dbReference type="Gene3D" id="1.10.3090.10">
    <property type="entry name" value="cca-adding enzyme, domain 2"/>
    <property type="match status" value="1"/>
</dbReference>
<dbReference type="InterPro" id="IPR002646">
    <property type="entry name" value="PolA_pol_head_dom"/>
</dbReference>
<evidence type="ECO:0000313" key="11">
    <source>
        <dbReference type="EMBL" id="TSA80572.1"/>
    </source>
</evidence>
<dbReference type="SUPFAM" id="SSF81301">
    <property type="entry name" value="Nucleotidyltransferase"/>
    <property type="match status" value="1"/>
</dbReference>
<evidence type="ECO:0000256" key="7">
    <source>
        <dbReference type="ARBA" id="ARBA00022842"/>
    </source>
</evidence>
<evidence type="ECO:0000256" key="4">
    <source>
        <dbReference type="ARBA" id="ARBA00022695"/>
    </source>
</evidence>
<dbReference type="Pfam" id="PF01743">
    <property type="entry name" value="PolyA_pol"/>
    <property type="match status" value="1"/>
</dbReference>
<evidence type="ECO:0000256" key="1">
    <source>
        <dbReference type="ARBA" id="ARBA00001946"/>
    </source>
</evidence>
<proteinExistence type="inferred from homology"/>
<dbReference type="GO" id="GO:0008033">
    <property type="term" value="P:tRNA processing"/>
    <property type="evidence" value="ECO:0007669"/>
    <property type="project" value="UniProtKB-KW"/>
</dbReference>
<comment type="caution">
    <text evidence="11">The sequence shown here is derived from an EMBL/GenBank/DDBJ whole genome shotgun (WGS) entry which is preliminary data.</text>
</comment>
<keyword evidence="4" id="KW-0548">Nucleotidyltransferase</keyword>
<dbReference type="AlphaFoldDB" id="A0A553UK42"/>
<dbReference type="InterPro" id="IPR043519">
    <property type="entry name" value="NT_sf"/>
</dbReference>
<dbReference type="Gene3D" id="3.30.460.10">
    <property type="entry name" value="Beta Polymerase, domain 2"/>
    <property type="match status" value="1"/>
</dbReference>
<keyword evidence="5" id="KW-0479">Metal-binding</keyword>
<evidence type="ECO:0000256" key="8">
    <source>
        <dbReference type="RuleBase" id="RU003953"/>
    </source>
</evidence>
<dbReference type="GO" id="GO:0016779">
    <property type="term" value="F:nucleotidyltransferase activity"/>
    <property type="evidence" value="ECO:0007669"/>
    <property type="project" value="UniProtKB-KW"/>
</dbReference>
<reference evidence="11 12" key="3">
    <citation type="submission" date="2019-07" db="EMBL/GenBank/DDBJ databases">
        <authorList>
            <person name="Papic B."/>
        </authorList>
    </citation>
    <scope>NUCLEOTIDE SEQUENCE [LARGE SCALE GENOMIC DNA]</scope>
    <source>
        <strain evidence="11 12">L8b</strain>
    </source>
</reference>
<comment type="similarity">
    <text evidence="8">Belongs to the tRNA nucleotidyltransferase/poly(A) polymerase family.</text>
</comment>
<evidence type="ECO:0000256" key="2">
    <source>
        <dbReference type="ARBA" id="ARBA00022679"/>
    </source>
</evidence>
<dbReference type="InterPro" id="IPR032828">
    <property type="entry name" value="PolyA_RNA-bd"/>
</dbReference>
<dbReference type="InterPro" id="IPR050264">
    <property type="entry name" value="Bact_CCA-adding_enz_type3_sf"/>
</dbReference>
<dbReference type="GO" id="GO:0046872">
    <property type="term" value="F:metal ion binding"/>
    <property type="evidence" value="ECO:0007669"/>
    <property type="project" value="UniProtKB-KW"/>
</dbReference>
<keyword evidence="7" id="KW-0460">Magnesium</keyword>
<sequence>MDHPCRHLVRKLPKTLLTLHAYIEEGGFEAYVVGGGVRDLLLGKKPKDYDLASSATPEELSALLRGIPRLKILKHAKAFGTLGVYYQRQFFEITTFRQESDYHDYRHPQSVSFVRSIELDLKRRDLTINALALHPTKGLLDLHGGLEDLKARLLRLVGNPSVRLQEDALRILRVLRLASTLGFAIEPLSAHALIQHAPLLKHIAKERITNEFCKLLLGNFAGVVCVDHQEILESFLGVPLCSNHLKNLGNTPPNLLSRLLVCSQHLDPAQLNTLQEHLKLPKKTTKALNELHTYIQNARPCENRVWVKQQLQILSLSAFRAFLGWLASTNEPLSVALRAQFKETKGAVYSLDFLKIRGNHLKAIGLKGAQFKACLQYCLESVILEKTPNELSPLFALARKWADKLRQD</sequence>
<feature type="domain" description="tRNA nucleotidyltransferase/poly(A) polymerase RNA and SrmB- binding" evidence="10">
    <location>
        <begin position="182"/>
        <end position="220"/>
    </location>
</feature>
<evidence type="ECO:0000256" key="3">
    <source>
        <dbReference type="ARBA" id="ARBA00022694"/>
    </source>
</evidence>
<comment type="cofactor">
    <cofactor evidence="1">
        <name>Mg(2+)</name>
        <dbReference type="ChEBI" id="CHEBI:18420"/>
    </cofactor>
</comment>
<keyword evidence="3" id="KW-0819">tRNA processing</keyword>
<dbReference type="OrthoDB" id="9805698at2"/>
<keyword evidence="12" id="KW-1185">Reference proteome</keyword>
<dbReference type="EMBL" id="VKGC01000026">
    <property type="protein sequence ID" value="TSA80572.1"/>
    <property type="molecule type" value="Genomic_DNA"/>
</dbReference>
<dbReference type="Proteomes" id="UP000319322">
    <property type="component" value="Unassembled WGS sequence"/>
</dbReference>
<reference evidence="12" key="2">
    <citation type="submission" date="2019-07" db="EMBL/GenBank/DDBJ databases">
        <title>Helicobacter labacensis sp. nov., Helicobacter mehlei sp. nov. and Helicobacter vulpis sp. nov., isolated from gastric mucosa of red fox (Vulpis vulpis).</title>
        <authorList>
            <person name="Papic B."/>
        </authorList>
    </citation>
    <scope>NUCLEOTIDE SEQUENCE [LARGE SCALE GENOMIC DNA]</scope>
    <source>
        <strain evidence="12">L8b</strain>
    </source>
</reference>
<dbReference type="PANTHER" id="PTHR46173">
    <property type="entry name" value="CCA TRNA NUCLEOTIDYLTRANSFERASE 1, MITOCHONDRIAL"/>
    <property type="match status" value="1"/>
</dbReference>
<evidence type="ECO:0000256" key="5">
    <source>
        <dbReference type="ARBA" id="ARBA00022723"/>
    </source>
</evidence>
<evidence type="ECO:0000259" key="9">
    <source>
        <dbReference type="Pfam" id="PF01743"/>
    </source>
</evidence>
<protein>
    <submittedName>
        <fullName evidence="11">CCA tRNA nucleotidyltransferase</fullName>
    </submittedName>
</protein>
<keyword evidence="6" id="KW-0547">Nucleotide-binding</keyword>
<keyword evidence="8" id="KW-0694">RNA-binding</keyword>
<name>A0A553UK42_9HELI</name>
<dbReference type="GO" id="GO:0000166">
    <property type="term" value="F:nucleotide binding"/>
    <property type="evidence" value="ECO:0007669"/>
    <property type="project" value="UniProtKB-KW"/>
</dbReference>
<evidence type="ECO:0000256" key="6">
    <source>
        <dbReference type="ARBA" id="ARBA00022741"/>
    </source>
</evidence>